<gene>
    <name evidence="2" type="ORF">D1866_03315</name>
    <name evidence="1" type="ORF">GFB69_11515</name>
</gene>
<evidence type="ECO:0000313" key="4">
    <source>
        <dbReference type="Proteomes" id="UP000474054"/>
    </source>
</evidence>
<dbReference type="Proteomes" id="UP000474054">
    <property type="component" value="Unassembled WGS sequence"/>
</dbReference>
<proteinExistence type="predicted"/>
<dbReference type="KEGG" id="aamb:D1866_03315"/>
<evidence type="ECO:0000313" key="2">
    <source>
        <dbReference type="EMBL" id="QGR21144.1"/>
    </source>
</evidence>
<dbReference type="EMBL" id="WHYS01000002">
    <property type="protein sequence ID" value="MQL56325.1"/>
    <property type="molecule type" value="Genomic_DNA"/>
</dbReference>
<reference evidence="1 4" key="1">
    <citation type="submission" date="2019-10" db="EMBL/GenBank/DDBJ databases">
        <title>Comparative genomics of sulfur disproportionating microorganisms.</title>
        <authorList>
            <person name="Ward L.M."/>
            <person name="Bertran E."/>
            <person name="Johnston D."/>
        </authorList>
    </citation>
    <scope>NUCLEOTIDE SEQUENCE [LARGE SCALE GENOMIC DNA]</scope>
    <source>
        <strain evidence="1 4">DSM 3772</strain>
    </source>
</reference>
<accession>A0A650CTG3</accession>
<sequence>MCDYRIITTDRPVKDSGKAIIVSRETFNKLTSDTYLKVMASDDREKLGLSKSYYYYILDSMKKLGLIEDNALAFKLILPFVKGEKELKFDDGIIYLNGKQIISIDMSSSKYACPTCPVFAECVYGIKRIAMSMKIKTQSIDSEIDARNERLPSKLWYSLIRGIVAKVLPKLDSINVYY</sequence>
<keyword evidence="3" id="KW-1185">Reference proteome</keyword>
<dbReference type="AlphaFoldDB" id="A0A650CTG3"/>
<reference evidence="2 3" key="2">
    <citation type="submission" date="2019-10" db="EMBL/GenBank/DDBJ databases">
        <title>Genome Sequences from Six Type Strain Members of the Archaeal Family Sulfolobaceae: Acidianus ambivalens, Acidianus infernus, Metallosphaera prunae, Stygiolobus azoricus, Sulfolobus metallicus, and Sulfurisphaera ohwakuensis.</title>
        <authorList>
            <person name="Counts J.A."/>
            <person name="Kelly R.M."/>
        </authorList>
    </citation>
    <scope>NUCLEOTIDE SEQUENCE [LARGE SCALE GENOMIC DNA]</scope>
    <source>
        <strain evidence="2 3">LEI 10</strain>
    </source>
</reference>
<dbReference type="GeneID" id="42778731"/>
<organism evidence="2 3">
    <name type="scientific">Acidianus ambivalens</name>
    <name type="common">Desulfurolobus ambivalens</name>
    <dbReference type="NCBI Taxonomy" id="2283"/>
    <lineage>
        <taxon>Archaea</taxon>
        <taxon>Thermoproteota</taxon>
        <taxon>Thermoprotei</taxon>
        <taxon>Sulfolobales</taxon>
        <taxon>Sulfolobaceae</taxon>
        <taxon>Acidianus</taxon>
    </lineage>
</organism>
<dbReference type="Proteomes" id="UP000426328">
    <property type="component" value="Chromosome"/>
</dbReference>
<dbReference type="RefSeq" id="WP_152942911.1">
    <property type="nucleotide sequence ID" value="NZ_CP045482.1"/>
</dbReference>
<dbReference type="EMBL" id="CP045482">
    <property type="protein sequence ID" value="QGR21144.1"/>
    <property type="molecule type" value="Genomic_DNA"/>
</dbReference>
<evidence type="ECO:0000313" key="1">
    <source>
        <dbReference type="EMBL" id="MQL56325.1"/>
    </source>
</evidence>
<protein>
    <submittedName>
        <fullName evidence="2">Uncharacterized protein</fullName>
    </submittedName>
</protein>
<name>A0A650CTG3_ACIAM</name>
<evidence type="ECO:0000313" key="3">
    <source>
        <dbReference type="Proteomes" id="UP000426328"/>
    </source>
</evidence>